<dbReference type="EMBL" id="CP039704">
    <property type="protein sequence ID" value="QCI78902.1"/>
    <property type="molecule type" value="Genomic_DNA"/>
</dbReference>
<keyword evidence="2" id="KW-1185">Reference proteome</keyword>
<organism evidence="1 2">
    <name type="scientific">Hankyongella ginsenosidimutans</name>
    <dbReference type="NCBI Taxonomy" id="1763828"/>
    <lineage>
        <taxon>Bacteria</taxon>
        <taxon>Pseudomonadati</taxon>
        <taxon>Pseudomonadota</taxon>
        <taxon>Alphaproteobacteria</taxon>
        <taxon>Sphingomonadales</taxon>
        <taxon>Sphingomonadaceae</taxon>
        <taxon>Hankyongella</taxon>
    </lineage>
</organism>
<proteinExistence type="predicted"/>
<sequence>MVAERDHVIVDRADDLRVEERAGREVVGEDRAGEEVVARRNGQNVAAGGDTVVADRVDSGDEARGAGIGLSADAQRQQLRFAVVVVENRQRCGKRRRAGLRQQRERRGGDGEGLRKILVLFIS</sequence>
<name>A0A4D7CBP2_9SPHN</name>
<evidence type="ECO:0000313" key="2">
    <source>
        <dbReference type="Proteomes" id="UP000298714"/>
    </source>
</evidence>
<dbReference type="Proteomes" id="UP000298714">
    <property type="component" value="Chromosome"/>
</dbReference>
<gene>
    <name evidence="1" type="ORF">E6W36_02680</name>
</gene>
<dbReference type="RefSeq" id="WP_222873678.1">
    <property type="nucleotide sequence ID" value="NZ_CP039704.1"/>
</dbReference>
<dbReference type="AlphaFoldDB" id="A0A4D7CBP2"/>
<dbReference type="KEGG" id="hgn:E6W36_02680"/>
<accession>A0A4D7CBP2</accession>
<reference evidence="2" key="1">
    <citation type="submission" date="2019-04" db="EMBL/GenBank/DDBJ databases">
        <title>Complete genome sequence of Sphingomonas sp. W1-2-3.</title>
        <authorList>
            <person name="Im W.T."/>
        </authorList>
    </citation>
    <scope>NUCLEOTIDE SEQUENCE [LARGE SCALE GENOMIC DNA]</scope>
    <source>
        <strain evidence="2">W1-2-3</strain>
    </source>
</reference>
<protein>
    <submittedName>
        <fullName evidence="1">Uncharacterized protein</fullName>
    </submittedName>
</protein>
<evidence type="ECO:0000313" key="1">
    <source>
        <dbReference type="EMBL" id="QCI78902.1"/>
    </source>
</evidence>